<dbReference type="PANTHER" id="PTHR13475:SF3">
    <property type="entry name" value="NEUGRIN"/>
    <property type="match status" value="1"/>
</dbReference>
<dbReference type="InterPro" id="IPR010487">
    <property type="entry name" value="NGRN/Rrg9"/>
</dbReference>
<feature type="compositionally biased region" description="Low complexity" evidence="6">
    <location>
        <begin position="79"/>
        <end position="95"/>
    </location>
</feature>
<evidence type="ECO:0000256" key="6">
    <source>
        <dbReference type="SAM" id="MobiDB-lite"/>
    </source>
</evidence>
<sequence>MATQCAASAKLALPSLLRSVFRSEFSRDLRPTCLRASRPLLQLQHRTFSSTPRAFQIQINQSPDLIPTSAPHQTSQSITTSSPSATPATEETTAPKSLRKHASDRTKKRAKKERLTRDDSKTQNNDRKKFSKDQKLDNAKKAPFKREKPDPWRTQKDALDKKFPNGWNPPKKLSPDALEGIRHLHATAPDRFTTSVLAEEFKVSPEAIRRILKSRWRPSETEAEDRRKRWEKRHERIWSRMAELGLRPSTKASRPYSDANTLYKPGEREF</sequence>
<reference evidence="7" key="2">
    <citation type="journal article" date="2023" name="IMA Fungus">
        <title>Comparative genomic study of the Penicillium genus elucidates a diverse pangenome and 15 lateral gene transfer events.</title>
        <authorList>
            <person name="Petersen C."/>
            <person name="Sorensen T."/>
            <person name="Nielsen M.R."/>
            <person name="Sondergaard T.E."/>
            <person name="Sorensen J.L."/>
            <person name="Fitzpatrick D.A."/>
            <person name="Frisvad J.C."/>
            <person name="Nielsen K.L."/>
        </authorList>
    </citation>
    <scope>NUCLEOTIDE SEQUENCE</scope>
    <source>
        <strain evidence="7">IBT 29864</strain>
    </source>
</reference>
<dbReference type="RefSeq" id="XP_056551063.1">
    <property type="nucleotide sequence ID" value="XM_056702063.1"/>
</dbReference>
<feature type="compositionally biased region" description="Basic and acidic residues" evidence="6">
    <location>
        <begin position="113"/>
        <end position="163"/>
    </location>
</feature>
<evidence type="ECO:0000256" key="3">
    <source>
        <dbReference type="ARBA" id="ARBA00010895"/>
    </source>
</evidence>
<comment type="similarity">
    <text evidence="3">Belongs to the RRG9 family.</text>
</comment>
<evidence type="ECO:0000256" key="5">
    <source>
        <dbReference type="ARBA" id="ARBA00022946"/>
    </source>
</evidence>
<comment type="function">
    <text evidence="1">Required for respiratory activity and maintenance and expression of the mitochondrial genome.</text>
</comment>
<dbReference type="Pfam" id="PF06413">
    <property type="entry name" value="Neugrin"/>
    <property type="match status" value="1"/>
</dbReference>
<evidence type="ECO:0000256" key="1">
    <source>
        <dbReference type="ARBA" id="ARBA00003548"/>
    </source>
</evidence>
<dbReference type="PANTHER" id="PTHR13475">
    <property type="entry name" value="NEUGRIN"/>
    <property type="match status" value="1"/>
</dbReference>
<dbReference type="Proteomes" id="UP001147782">
    <property type="component" value="Unassembled WGS sequence"/>
</dbReference>
<dbReference type="AlphaFoldDB" id="A0A9W9RNE0"/>
<evidence type="ECO:0000256" key="4">
    <source>
        <dbReference type="ARBA" id="ARBA00013566"/>
    </source>
</evidence>
<dbReference type="GO" id="GO:0005739">
    <property type="term" value="C:mitochondrion"/>
    <property type="evidence" value="ECO:0007669"/>
    <property type="project" value="UniProtKB-SubCell"/>
</dbReference>
<keyword evidence="5" id="KW-0809">Transit peptide</keyword>
<reference evidence="7" key="1">
    <citation type="submission" date="2022-11" db="EMBL/GenBank/DDBJ databases">
        <authorList>
            <person name="Petersen C."/>
        </authorList>
    </citation>
    <scope>NUCLEOTIDE SEQUENCE</scope>
    <source>
        <strain evidence="7">IBT 29864</strain>
    </source>
</reference>
<feature type="region of interest" description="Disordered" evidence="6">
    <location>
        <begin position="249"/>
        <end position="270"/>
    </location>
</feature>
<feature type="region of interest" description="Disordered" evidence="6">
    <location>
        <begin position="64"/>
        <end position="170"/>
    </location>
</feature>
<evidence type="ECO:0000313" key="7">
    <source>
        <dbReference type="EMBL" id="KAJ5363436.1"/>
    </source>
</evidence>
<comment type="caution">
    <text evidence="7">The sequence shown here is derived from an EMBL/GenBank/DDBJ whole genome shotgun (WGS) entry which is preliminary data.</text>
</comment>
<dbReference type="OrthoDB" id="5578174at2759"/>
<accession>A0A9W9RNE0</accession>
<dbReference type="EMBL" id="JAPZBS010000008">
    <property type="protein sequence ID" value="KAJ5363436.1"/>
    <property type="molecule type" value="Genomic_DNA"/>
</dbReference>
<protein>
    <recommendedName>
        <fullName evidence="4">Required for respiratory growth protein 9, mitochondrial</fullName>
    </recommendedName>
</protein>
<proteinExistence type="inferred from homology"/>
<feature type="compositionally biased region" description="Basic residues" evidence="6">
    <location>
        <begin position="97"/>
        <end position="112"/>
    </location>
</feature>
<gene>
    <name evidence="7" type="ORF">N7496_009149</name>
</gene>
<dbReference type="GO" id="GO:0005634">
    <property type="term" value="C:nucleus"/>
    <property type="evidence" value="ECO:0007669"/>
    <property type="project" value="TreeGrafter"/>
</dbReference>
<dbReference type="GeneID" id="81441242"/>
<evidence type="ECO:0000256" key="2">
    <source>
        <dbReference type="ARBA" id="ARBA00004173"/>
    </source>
</evidence>
<keyword evidence="8" id="KW-1185">Reference proteome</keyword>
<evidence type="ECO:0000313" key="8">
    <source>
        <dbReference type="Proteomes" id="UP001147782"/>
    </source>
</evidence>
<name>A0A9W9RNE0_9EURO</name>
<comment type="subcellular location">
    <subcellularLocation>
        <location evidence="2">Mitochondrion</location>
    </subcellularLocation>
</comment>
<organism evidence="7 8">
    <name type="scientific">Penicillium cataractarum</name>
    <dbReference type="NCBI Taxonomy" id="2100454"/>
    <lineage>
        <taxon>Eukaryota</taxon>
        <taxon>Fungi</taxon>
        <taxon>Dikarya</taxon>
        <taxon>Ascomycota</taxon>
        <taxon>Pezizomycotina</taxon>
        <taxon>Eurotiomycetes</taxon>
        <taxon>Eurotiomycetidae</taxon>
        <taxon>Eurotiales</taxon>
        <taxon>Aspergillaceae</taxon>
        <taxon>Penicillium</taxon>
    </lineage>
</organism>